<dbReference type="NCBIfam" id="NF033788">
    <property type="entry name" value="HTH_metalloreg"/>
    <property type="match status" value="1"/>
</dbReference>
<proteinExistence type="predicted"/>
<keyword evidence="4" id="KW-1133">Transmembrane helix</keyword>
<dbReference type="InterPro" id="IPR011991">
    <property type="entry name" value="ArsR-like_HTH"/>
</dbReference>
<evidence type="ECO:0000259" key="5">
    <source>
        <dbReference type="PROSITE" id="PS50987"/>
    </source>
</evidence>
<dbReference type="GO" id="GO:0003700">
    <property type="term" value="F:DNA-binding transcription factor activity"/>
    <property type="evidence" value="ECO:0007669"/>
    <property type="project" value="InterPro"/>
</dbReference>
<dbReference type="InterPro" id="IPR036390">
    <property type="entry name" value="WH_DNA-bd_sf"/>
</dbReference>
<keyword evidence="2" id="KW-0238">DNA-binding</keyword>
<name>A0A3E1B5A0_RHILT</name>
<keyword evidence="1" id="KW-0805">Transcription regulation</keyword>
<organism evidence="6 7">
    <name type="scientific">Rhizobium leguminosarum bv. trifolii</name>
    <dbReference type="NCBI Taxonomy" id="386"/>
    <lineage>
        <taxon>Bacteria</taxon>
        <taxon>Pseudomonadati</taxon>
        <taxon>Pseudomonadota</taxon>
        <taxon>Alphaproteobacteria</taxon>
        <taxon>Hyphomicrobiales</taxon>
        <taxon>Rhizobiaceae</taxon>
        <taxon>Rhizobium/Agrobacterium group</taxon>
        <taxon>Rhizobium</taxon>
    </lineage>
</organism>
<accession>A0A3E1B5A0</accession>
<dbReference type="EMBL" id="NAOO01000034">
    <property type="protein sequence ID" value="RFB86111.1"/>
    <property type="molecule type" value="Genomic_DNA"/>
</dbReference>
<dbReference type="InterPro" id="IPR036388">
    <property type="entry name" value="WH-like_DNA-bd_sf"/>
</dbReference>
<keyword evidence="4" id="KW-0472">Membrane</keyword>
<keyword evidence="3" id="KW-0804">Transcription</keyword>
<dbReference type="AlphaFoldDB" id="A0A3E1B5A0"/>
<evidence type="ECO:0000256" key="3">
    <source>
        <dbReference type="ARBA" id="ARBA00023163"/>
    </source>
</evidence>
<dbReference type="PROSITE" id="PS50987">
    <property type="entry name" value="HTH_ARSR_2"/>
    <property type="match status" value="1"/>
</dbReference>
<feature type="domain" description="HTH arsR-type" evidence="5">
    <location>
        <begin position="1"/>
        <end position="89"/>
    </location>
</feature>
<gene>
    <name evidence="6" type="ORF">B5K10_25005</name>
</gene>
<dbReference type="SMART" id="SM00418">
    <property type="entry name" value="HTH_ARSR"/>
    <property type="match status" value="1"/>
</dbReference>
<dbReference type="SUPFAM" id="SSF46785">
    <property type="entry name" value="Winged helix' DNA-binding domain"/>
    <property type="match status" value="1"/>
</dbReference>
<evidence type="ECO:0000313" key="6">
    <source>
        <dbReference type="EMBL" id="RFB86111.1"/>
    </source>
</evidence>
<dbReference type="Pfam" id="PF12840">
    <property type="entry name" value="HTH_20"/>
    <property type="match status" value="1"/>
</dbReference>
<dbReference type="PANTHER" id="PTHR43132:SF2">
    <property type="entry name" value="ARSENICAL RESISTANCE OPERON REPRESSOR ARSR-RELATED"/>
    <property type="match status" value="1"/>
</dbReference>
<evidence type="ECO:0000256" key="4">
    <source>
        <dbReference type="SAM" id="Phobius"/>
    </source>
</evidence>
<dbReference type="Gene3D" id="1.10.10.10">
    <property type="entry name" value="Winged helix-like DNA-binding domain superfamily/Winged helix DNA-binding domain"/>
    <property type="match status" value="1"/>
</dbReference>
<dbReference type="InterPro" id="IPR001845">
    <property type="entry name" value="HTH_ArsR_DNA-bd_dom"/>
</dbReference>
<keyword evidence="4" id="KW-0812">Transmembrane</keyword>
<dbReference type="CDD" id="cd00090">
    <property type="entry name" value="HTH_ARSR"/>
    <property type="match status" value="1"/>
</dbReference>
<dbReference type="Proteomes" id="UP000256748">
    <property type="component" value="Unassembled WGS sequence"/>
</dbReference>
<dbReference type="GO" id="GO:0003677">
    <property type="term" value="F:DNA binding"/>
    <property type="evidence" value="ECO:0007669"/>
    <property type="project" value="UniProtKB-KW"/>
</dbReference>
<dbReference type="PANTHER" id="PTHR43132">
    <property type="entry name" value="ARSENICAL RESISTANCE OPERON REPRESSOR ARSR-RELATED"/>
    <property type="match status" value="1"/>
</dbReference>
<feature type="transmembrane region" description="Helical" evidence="4">
    <location>
        <begin position="115"/>
        <end position="134"/>
    </location>
</feature>
<sequence>MTVFAALSQETRLQIVRVLVVAGPMGMAAGALAEKLDVSPTNISFHLRELEHSGLITAQRQSRSIIYAASYDALGGLIRFLMEDCCSGRPEICAPMADVAACCGRGRLMSPFERYLTVWVFLCIVVGIALGHLVPGVFHAVAGAQVAKVNLPTMA</sequence>
<reference evidence="6 7" key="1">
    <citation type="submission" date="2017-03" db="EMBL/GenBank/DDBJ databases">
        <title>Genome analysis of Rhizobial strains effectives or ineffectives for nitrogen fixation isolated from bean seeds.</title>
        <authorList>
            <person name="Peralta H."/>
            <person name="Aguilar-Vera A."/>
            <person name="Mora Y."/>
            <person name="Vargas-Lagunas C."/>
            <person name="Girard L."/>
            <person name="Mora J."/>
        </authorList>
    </citation>
    <scope>NUCLEOTIDE SEQUENCE [LARGE SCALE GENOMIC DNA]</scope>
    <source>
        <strain evidence="6 7">CCGM5</strain>
    </source>
</reference>
<evidence type="ECO:0000256" key="1">
    <source>
        <dbReference type="ARBA" id="ARBA00023015"/>
    </source>
</evidence>
<dbReference type="PRINTS" id="PR00778">
    <property type="entry name" value="HTHARSR"/>
</dbReference>
<dbReference type="InterPro" id="IPR051011">
    <property type="entry name" value="Metal_resp_trans_reg"/>
</dbReference>
<evidence type="ECO:0000313" key="7">
    <source>
        <dbReference type="Proteomes" id="UP000256748"/>
    </source>
</evidence>
<comment type="caution">
    <text evidence="6">The sequence shown here is derived from an EMBL/GenBank/DDBJ whole genome shotgun (WGS) entry which is preliminary data.</text>
</comment>
<protein>
    <recommendedName>
        <fullName evidence="5">HTH arsR-type domain-containing protein</fullName>
    </recommendedName>
</protein>
<evidence type="ECO:0000256" key="2">
    <source>
        <dbReference type="ARBA" id="ARBA00023125"/>
    </source>
</evidence>